<dbReference type="EMBL" id="CYHG01000003">
    <property type="protein sequence ID" value="CUB03356.1"/>
    <property type="molecule type" value="Genomic_DNA"/>
</dbReference>
<dbReference type="GO" id="GO:0009060">
    <property type="term" value="P:aerobic respiration"/>
    <property type="evidence" value="ECO:0007669"/>
    <property type="project" value="TreeGrafter"/>
</dbReference>
<comment type="cofactor">
    <cofactor evidence="1">
        <name>FMN</name>
        <dbReference type="ChEBI" id="CHEBI:58210"/>
    </cofactor>
</comment>
<evidence type="ECO:0000256" key="3">
    <source>
        <dbReference type="ARBA" id="ARBA00022643"/>
    </source>
</evidence>
<dbReference type="FunFam" id="3.20.20.70:FF:000029">
    <property type="entry name" value="L-lactate dehydrogenase"/>
    <property type="match status" value="1"/>
</dbReference>
<dbReference type="InterPro" id="IPR013785">
    <property type="entry name" value="Aldolase_TIM"/>
</dbReference>
<keyword evidence="10" id="KW-1185">Reference proteome</keyword>
<keyword evidence="4" id="KW-0560">Oxidoreductase</keyword>
<evidence type="ECO:0000313" key="9">
    <source>
        <dbReference type="EMBL" id="CUB03356.1"/>
    </source>
</evidence>
<dbReference type="AlphaFoldDB" id="A0A0K6IJU3"/>
<dbReference type="Proteomes" id="UP000182769">
    <property type="component" value="Unassembled WGS sequence"/>
</dbReference>
<dbReference type="GO" id="GO:0016853">
    <property type="term" value="F:isomerase activity"/>
    <property type="evidence" value="ECO:0007669"/>
    <property type="project" value="UniProtKB-KW"/>
</dbReference>
<evidence type="ECO:0000259" key="8">
    <source>
        <dbReference type="PROSITE" id="PS51349"/>
    </source>
</evidence>
<dbReference type="InterPro" id="IPR008259">
    <property type="entry name" value="FMN_hydac_DH_AS"/>
</dbReference>
<organism evidence="9 10">
    <name type="scientific">Marinomonas fungiae</name>
    <dbReference type="NCBI Taxonomy" id="1137284"/>
    <lineage>
        <taxon>Bacteria</taxon>
        <taxon>Pseudomonadati</taxon>
        <taxon>Pseudomonadota</taxon>
        <taxon>Gammaproteobacteria</taxon>
        <taxon>Oceanospirillales</taxon>
        <taxon>Oceanospirillaceae</taxon>
        <taxon>Marinomonas</taxon>
    </lineage>
</organism>
<feature type="binding site" evidence="7">
    <location>
        <position position="274"/>
    </location>
    <ligand>
        <name>FMN</name>
        <dbReference type="ChEBI" id="CHEBI:58210"/>
    </ligand>
</feature>
<feature type="binding site" evidence="7">
    <location>
        <position position="25"/>
    </location>
    <ligand>
        <name>glyoxylate</name>
        <dbReference type="ChEBI" id="CHEBI:36655"/>
    </ligand>
</feature>
<feature type="binding site" evidence="7">
    <location>
        <position position="130"/>
    </location>
    <ligand>
        <name>FMN</name>
        <dbReference type="ChEBI" id="CHEBI:58210"/>
    </ligand>
</feature>
<dbReference type="Gene3D" id="3.20.20.70">
    <property type="entry name" value="Aldolase class I"/>
    <property type="match status" value="1"/>
</dbReference>
<dbReference type="CDD" id="cd02809">
    <property type="entry name" value="alpha_hydroxyacid_oxid_FMN"/>
    <property type="match status" value="1"/>
</dbReference>
<feature type="binding site" evidence="7">
    <location>
        <begin position="78"/>
        <end position="80"/>
    </location>
    <ligand>
        <name>FMN</name>
        <dbReference type="ChEBI" id="CHEBI:58210"/>
    </ligand>
</feature>
<evidence type="ECO:0000256" key="4">
    <source>
        <dbReference type="ARBA" id="ARBA00023002"/>
    </source>
</evidence>
<evidence type="ECO:0000256" key="6">
    <source>
        <dbReference type="PIRSR" id="PIRSR000138-1"/>
    </source>
</evidence>
<feature type="domain" description="FMN hydroxy acid dehydrogenase" evidence="8">
    <location>
        <begin position="1"/>
        <end position="381"/>
    </location>
</feature>
<gene>
    <name evidence="9" type="ORF">Ga0061065_103207</name>
</gene>
<dbReference type="STRING" id="1137284.GCA_001418205_01206"/>
<evidence type="ECO:0000313" key="10">
    <source>
        <dbReference type="Proteomes" id="UP000182769"/>
    </source>
</evidence>
<feature type="binding site" evidence="7">
    <location>
        <position position="252"/>
    </location>
    <ligand>
        <name>FMN</name>
        <dbReference type="ChEBI" id="CHEBI:58210"/>
    </ligand>
</feature>
<dbReference type="GO" id="GO:0010181">
    <property type="term" value="F:FMN binding"/>
    <property type="evidence" value="ECO:0007669"/>
    <property type="project" value="InterPro"/>
</dbReference>
<dbReference type="GO" id="GO:0005886">
    <property type="term" value="C:plasma membrane"/>
    <property type="evidence" value="ECO:0007669"/>
    <property type="project" value="TreeGrafter"/>
</dbReference>
<keyword evidence="2 7" id="KW-0285">Flavoprotein</keyword>
<feature type="binding site" evidence="7">
    <location>
        <begin position="307"/>
        <end position="311"/>
    </location>
    <ligand>
        <name>FMN</name>
        <dbReference type="ChEBI" id="CHEBI:58210"/>
    </ligand>
</feature>
<dbReference type="InterPro" id="IPR000262">
    <property type="entry name" value="FMN-dep_DH"/>
</dbReference>
<evidence type="ECO:0000256" key="5">
    <source>
        <dbReference type="ARBA" id="ARBA00024042"/>
    </source>
</evidence>
<reference evidence="10" key="1">
    <citation type="submission" date="2015-08" db="EMBL/GenBank/DDBJ databases">
        <authorList>
            <person name="Varghese N."/>
        </authorList>
    </citation>
    <scope>NUCLEOTIDE SEQUENCE [LARGE SCALE GENOMIC DNA]</scope>
    <source>
        <strain evidence="10">JCM 18476</strain>
    </source>
</reference>
<feature type="active site" description="Proton acceptor" evidence="6">
    <location>
        <position position="276"/>
    </location>
</feature>
<evidence type="ECO:0000256" key="2">
    <source>
        <dbReference type="ARBA" id="ARBA00022630"/>
    </source>
</evidence>
<dbReference type="PROSITE" id="PS00557">
    <property type="entry name" value="FMN_HYDROXY_ACID_DH_1"/>
    <property type="match status" value="1"/>
</dbReference>
<dbReference type="Pfam" id="PF01070">
    <property type="entry name" value="FMN_dh"/>
    <property type="match status" value="1"/>
</dbReference>
<dbReference type="PANTHER" id="PTHR10578">
    <property type="entry name" value="S -2-HYDROXY-ACID OXIDASE-RELATED"/>
    <property type="match status" value="1"/>
</dbReference>
<evidence type="ECO:0000256" key="1">
    <source>
        <dbReference type="ARBA" id="ARBA00001917"/>
    </source>
</evidence>
<feature type="binding site" evidence="7">
    <location>
        <position position="279"/>
    </location>
    <ligand>
        <name>glyoxylate</name>
        <dbReference type="ChEBI" id="CHEBI:36655"/>
    </ligand>
</feature>
<feature type="binding site" evidence="7">
    <location>
        <position position="276"/>
    </location>
    <ligand>
        <name>glyoxylate</name>
        <dbReference type="ChEBI" id="CHEBI:36655"/>
    </ligand>
</feature>
<protein>
    <submittedName>
        <fullName evidence="9">FMN-dependent dehydrogenase, includes L-lactate dehydrogenase and type II isopentenyl diphosphate isomerase</fullName>
    </submittedName>
</protein>
<dbReference type="NCBIfam" id="NF008398">
    <property type="entry name" value="PRK11197.1"/>
    <property type="match status" value="1"/>
</dbReference>
<comment type="similarity">
    <text evidence="5">Belongs to the FMN-dependent alpha-hydroxy acid dehydrogenase family.</text>
</comment>
<feature type="binding site" evidence="7">
    <location>
        <position position="128"/>
    </location>
    <ligand>
        <name>FMN</name>
        <dbReference type="ChEBI" id="CHEBI:58210"/>
    </ligand>
</feature>
<feature type="binding site" evidence="7">
    <location>
        <begin position="330"/>
        <end position="331"/>
    </location>
    <ligand>
        <name>FMN</name>
        <dbReference type="ChEBI" id="CHEBI:58210"/>
    </ligand>
</feature>
<feature type="binding site" evidence="7">
    <location>
        <position position="165"/>
    </location>
    <ligand>
        <name>glyoxylate</name>
        <dbReference type="ChEBI" id="CHEBI:36655"/>
    </ligand>
</feature>
<dbReference type="PROSITE" id="PS51349">
    <property type="entry name" value="FMN_HYDROXY_ACID_DH_2"/>
    <property type="match status" value="1"/>
</dbReference>
<keyword evidence="3 7" id="KW-0288">FMN</keyword>
<sequence length="386" mass="43135">MSLICELSDLQRLYHKRVPKMFQGYCESGSWTQQTLTLNKSDFNQILFRQRVARDLEPRSLRSQLVGQDVKMPLALAPVGLLGMQHADGEILAAQAAEEFGIPFTLSTMSICSIETVAANTQKPFWFQLYVQKDREFTKKLIDRAKAAGCSALVLTLDLQMIGRRHADHRNGMTAPPRLTIPNIIDIARRPRWALDMLKTQNRQFGNIQGCATGVEDMNDLMKWTAGSFDTKLSWDDIRYFRDIWQGPLILKGIMEVEDAKECVKLGADAIVVSNHGGRQLDGTRSTISTLPEIVSAVGDQLEVWLDGGIRSGQDIIRAKALGAKGVMVGRPMVYGLGAMGKSGVSKMLQIFHEEAELTMAFIGHRDIHQINRDDIVFKRDAFADL</sequence>
<evidence type="ECO:0000256" key="7">
    <source>
        <dbReference type="PIRSR" id="PIRSR000138-2"/>
    </source>
</evidence>
<dbReference type="SUPFAM" id="SSF51395">
    <property type="entry name" value="FMN-linked oxidoreductases"/>
    <property type="match status" value="1"/>
</dbReference>
<name>A0A0K6IJU3_9GAMM</name>
<keyword evidence="9" id="KW-0413">Isomerase</keyword>
<accession>A0A0K6IJU3</accession>
<dbReference type="GO" id="GO:0004459">
    <property type="term" value="F:L-lactate dehydrogenase (NAD+) activity"/>
    <property type="evidence" value="ECO:0007669"/>
    <property type="project" value="TreeGrafter"/>
</dbReference>
<dbReference type="RefSeq" id="WP_055462315.1">
    <property type="nucleotide sequence ID" value="NZ_CYHG01000003.1"/>
</dbReference>
<dbReference type="InterPro" id="IPR012133">
    <property type="entry name" value="Alpha-hydoxy_acid_DH_FMN"/>
</dbReference>
<feature type="binding site" evidence="7">
    <location>
        <position position="107"/>
    </location>
    <ligand>
        <name>FMN</name>
        <dbReference type="ChEBI" id="CHEBI:58210"/>
    </ligand>
</feature>
<dbReference type="OrthoDB" id="9770452at2"/>
<feature type="binding site" evidence="7">
    <location>
        <position position="156"/>
    </location>
    <ligand>
        <name>FMN</name>
        <dbReference type="ChEBI" id="CHEBI:58210"/>
    </ligand>
</feature>
<dbReference type="InterPro" id="IPR037396">
    <property type="entry name" value="FMN_HAD"/>
</dbReference>
<dbReference type="PIRSF" id="PIRSF000138">
    <property type="entry name" value="Al-hdrx_acd_dh"/>
    <property type="match status" value="1"/>
</dbReference>
<proteinExistence type="inferred from homology"/>
<dbReference type="PANTHER" id="PTHR10578:SF107">
    <property type="entry name" value="2-HYDROXYACID OXIDASE 1"/>
    <property type="match status" value="1"/>
</dbReference>